<accession>A0A1W0XB54</accession>
<proteinExistence type="predicted"/>
<organism evidence="1 2">
    <name type="scientific">Hypsibius exemplaris</name>
    <name type="common">Freshwater tardigrade</name>
    <dbReference type="NCBI Taxonomy" id="2072580"/>
    <lineage>
        <taxon>Eukaryota</taxon>
        <taxon>Metazoa</taxon>
        <taxon>Ecdysozoa</taxon>
        <taxon>Tardigrada</taxon>
        <taxon>Eutardigrada</taxon>
        <taxon>Parachela</taxon>
        <taxon>Hypsibioidea</taxon>
        <taxon>Hypsibiidae</taxon>
        <taxon>Hypsibius</taxon>
    </lineage>
</organism>
<name>A0A1W0XB54_HYPEX</name>
<evidence type="ECO:0000313" key="2">
    <source>
        <dbReference type="Proteomes" id="UP000192578"/>
    </source>
</evidence>
<reference evidence="2" key="1">
    <citation type="submission" date="2017-01" db="EMBL/GenBank/DDBJ databases">
        <title>Comparative genomics of anhydrobiosis in the tardigrade Hypsibius dujardini.</title>
        <authorList>
            <person name="Yoshida Y."/>
            <person name="Koutsovoulos G."/>
            <person name="Laetsch D."/>
            <person name="Stevens L."/>
            <person name="Kumar S."/>
            <person name="Horikawa D."/>
            <person name="Ishino K."/>
            <person name="Komine S."/>
            <person name="Tomita M."/>
            <person name="Blaxter M."/>
            <person name="Arakawa K."/>
        </authorList>
    </citation>
    <scope>NUCLEOTIDE SEQUENCE [LARGE SCALE GENOMIC DNA]</scope>
    <source>
        <strain evidence="2">Z151</strain>
    </source>
</reference>
<keyword evidence="2" id="KW-1185">Reference proteome</keyword>
<dbReference type="Proteomes" id="UP000192578">
    <property type="component" value="Unassembled WGS sequence"/>
</dbReference>
<protein>
    <submittedName>
        <fullName evidence="1">Uncharacterized protein</fullName>
    </submittedName>
</protein>
<evidence type="ECO:0000313" key="1">
    <source>
        <dbReference type="EMBL" id="OQV24638.1"/>
    </source>
</evidence>
<dbReference type="EMBL" id="MTYJ01000006">
    <property type="protein sequence ID" value="OQV24638.1"/>
    <property type="molecule type" value="Genomic_DNA"/>
</dbReference>
<comment type="caution">
    <text evidence="1">The sequence shown here is derived from an EMBL/GenBank/DDBJ whole genome shotgun (WGS) entry which is preliminary data.</text>
</comment>
<gene>
    <name evidence="1" type="ORF">BV898_01697</name>
</gene>
<sequence length="102" mass="11199">MSDNPPLEKKTAFSVVVEVCQLFYRNGSSGDNDPIAEFRLLVGFITFDNSAFPHFGLDKQPSVLADPREGQCHNVRRGDTATIAAIFGAVQMSPNPGRFVRL</sequence>
<dbReference type="AlphaFoldDB" id="A0A1W0XB54"/>